<dbReference type="AlphaFoldDB" id="A0A1M5UA94"/>
<dbReference type="InterPro" id="IPR016181">
    <property type="entry name" value="Acyl_CoA_acyltransferase"/>
</dbReference>
<dbReference type="Gene3D" id="3.40.630.30">
    <property type="match status" value="1"/>
</dbReference>
<dbReference type="STRING" id="1123281.SAMN02745180_00568"/>
<dbReference type="SUPFAM" id="SSF55729">
    <property type="entry name" value="Acyl-CoA N-acyltransferases (Nat)"/>
    <property type="match status" value="1"/>
</dbReference>
<evidence type="ECO:0000313" key="2">
    <source>
        <dbReference type="Proteomes" id="UP000184389"/>
    </source>
</evidence>
<keyword evidence="2" id="KW-1185">Reference proteome</keyword>
<accession>A0A1M5UA94</accession>
<reference evidence="1 2" key="1">
    <citation type="submission" date="2016-11" db="EMBL/GenBank/DDBJ databases">
        <authorList>
            <person name="Jaros S."/>
            <person name="Januszkiewicz K."/>
            <person name="Wedrychowicz H."/>
        </authorList>
    </citation>
    <scope>NUCLEOTIDE SEQUENCE [LARGE SCALE GENOMIC DNA]</scope>
    <source>
        <strain evidence="1 2">DSM 13106</strain>
    </source>
</reference>
<organism evidence="1 2">
    <name type="scientific">Sporanaerobacter acetigenes DSM 13106</name>
    <dbReference type="NCBI Taxonomy" id="1123281"/>
    <lineage>
        <taxon>Bacteria</taxon>
        <taxon>Bacillati</taxon>
        <taxon>Bacillota</taxon>
        <taxon>Tissierellia</taxon>
        <taxon>Tissierellales</taxon>
        <taxon>Sporanaerobacteraceae</taxon>
        <taxon>Sporanaerobacter</taxon>
    </lineage>
</organism>
<gene>
    <name evidence="1" type="ORF">SAMN02745180_00568</name>
</gene>
<dbReference type="Proteomes" id="UP000184389">
    <property type="component" value="Unassembled WGS sequence"/>
</dbReference>
<dbReference type="OrthoDB" id="3035733at2"/>
<name>A0A1M5UA94_9FIRM</name>
<evidence type="ECO:0008006" key="3">
    <source>
        <dbReference type="Google" id="ProtNLM"/>
    </source>
</evidence>
<sequence>MLFKWKKLYILAEERLEKQREYIRKIKKDKISYDNIMDNLNFILDKYDDYNINMYLYNDQPYYIVETWVPDIWENDYTIELHTYKLEQVPVRTSPITELSAKLRLNDFYEEKTAYIESIDTMKELRQGHGSQILKRFIYIAKNIGVSKIKGKLYIDTPIGIDNLKKFYIKNGFTVRKESFFIVLKEHI</sequence>
<dbReference type="EMBL" id="FQXR01000003">
    <property type="protein sequence ID" value="SHH59613.1"/>
    <property type="molecule type" value="Genomic_DNA"/>
</dbReference>
<dbReference type="RefSeq" id="WP_072743153.1">
    <property type="nucleotide sequence ID" value="NZ_FQXR01000003.1"/>
</dbReference>
<protein>
    <recommendedName>
        <fullName evidence="3">N-acetyltransferase domain-containing protein</fullName>
    </recommendedName>
</protein>
<evidence type="ECO:0000313" key="1">
    <source>
        <dbReference type="EMBL" id="SHH59613.1"/>
    </source>
</evidence>
<proteinExistence type="predicted"/>